<proteinExistence type="predicted"/>
<dbReference type="AlphaFoldDB" id="A0A7T6VJ45"/>
<reference evidence="1 2" key="1">
    <citation type="submission" date="2020-12" db="EMBL/GenBank/DDBJ databases">
        <title>Complete genome sequence of Burkholderia anthina BJQ0011.</title>
        <authorList>
            <person name="Xu Y."/>
        </authorList>
    </citation>
    <scope>NUCLEOTIDE SEQUENCE [LARGE SCALE GENOMIC DNA]</scope>
    <source>
        <strain evidence="1 2">BJQ0011</strain>
    </source>
</reference>
<accession>A0A7T6VJ45</accession>
<sequence>MSFSYVIFCQSYTDPVWGEQIIDWIHSGLVRIHRNRLQKATFEWVGNSRQTFDLEQVRRAYPICMFAPENDSPLSYAARVAPLPDRRKS</sequence>
<dbReference type="KEGG" id="bann:JFN94_26090"/>
<gene>
    <name evidence="1" type="ORF">JFN94_26090</name>
</gene>
<dbReference type="Proteomes" id="UP000596205">
    <property type="component" value="Chromosome 2"/>
</dbReference>
<dbReference type="RefSeq" id="WP_199568840.1">
    <property type="nucleotide sequence ID" value="NZ_CP066770.1"/>
</dbReference>
<evidence type="ECO:0000313" key="1">
    <source>
        <dbReference type="EMBL" id="QQK04799.1"/>
    </source>
</evidence>
<protein>
    <submittedName>
        <fullName evidence="1">Uncharacterized protein</fullName>
    </submittedName>
</protein>
<dbReference type="EMBL" id="CP066770">
    <property type="protein sequence ID" value="QQK04799.1"/>
    <property type="molecule type" value="Genomic_DNA"/>
</dbReference>
<organism evidence="1 2">
    <name type="scientific">Burkholderia anthina</name>
    <dbReference type="NCBI Taxonomy" id="179879"/>
    <lineage>
        <taxon>Bacteria</taxon>
        <taxon>Pseudomonadati</taxon>
        <taxon>Pseudomonadota</taxon>
        <taxon>Betaproteobacteria</taxon>
        <taxon>Burkholderiales</taxon>
        <taxon>Burkholderiaceae</taxon>
        <taxon>Burkholderia</taxon>
        <taxon>Burkholderia cepacia complex</taxon>
    </lineage>
</organism>
<evidence type="ECO:0000313" key="2">
    <source>
        <dbReference type="Proteomes" id="UP000596205"/>
    </source>
</evidence>
<name>A0A7T6VJ45_9BURK</name>